<dbReference type="AlphaFoldDB" id="A0A6D2L837"/>
<accession>A0A6D2L837</accession>
<evidence type="ECO:0000313" key="3">
    <source>
        <dbReference type="Proteomes" id="UP000467841"/>
    </source>
</evidence>
<reference evidence="2" key="1">
    <citation type="submission" date="2020-01" db="EMBL/GenBank/DDBJ databases">
        <authorList>
            <person name="Mishra B."/>
        </authorList>
    </citation>
    <scope>NUCLEOTIDE SEQUENCE [LARGE SCALE GENOMIC DNA]</scope>
</reference>
<gene>
    <name evidence="2" type="ORF">MERR_LOCUS43021</name>
</gene>
<proteinExistence type="predicted"/>
<name>A0A6D2L837_9BRAS</name>
<comment type="caution">
    <text evidence="2">The sequence shown here is derived from an EMBL/GenBank/DDBJ whole genome shotgun (WGS) entry which is preliminary data.</text>
</comment>
<dbReference type="Proteomes" id="UP000467841">
    <property type="component" value="Unassembled WGS sequence"/>
</dbReference>
<sequence length="179" mass="19341">MTWSSLFKGIRGSWFVYVDVENGDVVTIQADAPSVSMDTDDSAPFQPTQPADTAQNFGPENVQQPPLSSSGIPQEKFASSSQSDLDVLVNSVATSHENGDKVFDKDDVTVDADEGKSVESTKERKKKSKRANTICEVSSGAEIVEPVKVAETVCKDLESKVEDSAAEFRLLKPGRIPLC</sequence>
<organism evidence="2 3">
    <name type="scientific">Microthlaspi erraticum</name>
    <dbReference type="NCBI Taxonomy" id="1685480"/>
    <lineage>
        <taxon>Eukaryota</taxon>
        <taxon>Viridiplantae</taxon>
        <taxon>Streptophyta</taxon>
        <taxon>Embryophyta</taxon>
        <taxon>Tracheophyta</taxon>
        <taxon>Spermatophyta</taxon>
        <taxon>Magnoliopsida</taxon>
        <taxon>eudicotyledons</taxon>
        <taxon>Gunneridae</taxon>
        <taxon>Pentapetalae</taxon>
        <taxon>rosids</taxon>
        <taxon>malvids</taxon>
        <taxon>Brassicales</taxon>
        <taxon>Brassicaceae</taxon>
        <taxon>Coluteocarpeae</taxon>
        <taxon>Microthlaspi</taxon>
    </lineage>
</organism>
<feature type="compositionally biased region" description="Polar residues" evidence="1">
    <location>
        <begin position="45"/>
        <end position="83"/>
    </location>
</feature>
<protein>
    <submittedName>
        <fullName evidence="2">Uncharacterized protein</fullName>
    </submittedName>
</protein>
<feature type="compositionally biased region" description="Basic and acidic residues" evidence="1">
    <location>
        <begin position="112"/>
        <end position="122"/>
    </location>
</feature>
<feature type="region of interest" description="Disordered" evidence="1">
    <location>
        <begin position="112"/>
        <end position="131"/>
    </location>
</feature>
<feature type="region of interest" description="Disordered" evidence="1">
    <location>
        <begin position="35"/>
        <end position="83"/>
    </location>
</feature>
<evidence type="ECO:0000313" key="2">
    <source>
        <dbReference type="EMBL" id="CAA7055785.1"/>
    </source>
</evidence>
<evidence type="ECO:0000256" key="1">
    <source>
        <dbReference type="SAM" id="MobiDB-lite"/>
    </source>
</evidence>
<keyword evidence="3" id="KW-1185">Reference proteome</keyword>
<dbReference type="EMBL" id="CACVBM020001607">
    <property type="protein sequence ID" value="CAA7055785.1"/>
    <property type="molecule type" value="Genomic_DNA"/>
</dbReference>